<feature type="compositionally biased region" description="Polar residues" evidence="3">
    <location>
        <begin position="907"/>
        <end position="919"/>
    </location>
</feature>
<evidence type="ECO:0000259" key="4">
    <source>
        <dbReference type="PROSITE" id="PS50097"/>
    </source>
</evidence>
<proteinExistence type="predicted"/>
<dbReference type="InterPro" id="IPR000210">
    <property type="entry name" value="BTB/POZ_dom"/>
</dbReference>
<dbReference type="InterPro" id="IPR015915">
    <property type="entry name" value="Kelch-typ_b-propeller"/>
</dbReference>
<dbReference type="EMBL" id="CABVLU010000002">
    <property type="protein sequence ID" value="VVT49033.1"/>
    <property type="molecule type" value="Genomic_DNA"/>
</dbReference>
<keyword evidence="1" id="KW-0880">Kelch repeat</keyword>
<dbReference type="InterPro" id="IPR011333">
    <property type="entry name" value="SKP1/BTB/POZ_sf"/>
</dbReference>
<dbReference type="GO" id="GO:0005829">
    <property type="term" value="C:cytosol"/>
    <property type="evidence" value="ECO:0007669"/>
    <property type="project" value="TreeGrafter"/>
</dbReference>
<keyword evidence="6" id="KW-1185">Reference proteome</keyword>
<dbReference type="Gene3D" id="3.30.710.10">
    <property type="entry name" value="Potassium Channel Kv1.1, Chain A"/>
    <property type="match status" value="1"/>
</dbReference>
<feature type="compositionally biased region" description="Polar residues" evidence="3">
    <location>
        <begin position="491"/>
        <end position="520"/>
    </location>
</feature>
<feature type="compositionally biased region" description="Basic and acidic residues" evidence="3">
    <location>
        <begin position="724"/>
        <end position="742"/>
    </location>
</feature>
<evidence type="ECO:0000256" key="1">
    <source>
        <dbReference type="ARBA" id="ARBA00022441"/>
    </source>
</evidence>
<reference evidence="5 6" key="1">
    <citation type="submission" date="2019-09" db="EMBL/GenBank/DDBJ databases">
        <authorList>
            <person name="Brejova B."/>
        </authorList>
    </citation>
    <scope>NUCLEOTIDE SEQUENCE [LARGE SCALE GENOMIC DNA]</scope>
</reference>
<sequence length="961" mass="107577">MSNIRPMLYKELLREEYPIVRESSGESPHVRVNSAVAITDSNKIIVSGGFDRFTDDTYSDIYILDLNTNTWSNPKIPKSLEDKMNLYGHTAVARGDVIIFFGGERDRADGSGSIINQDLIYYDVVSNMWSAPSQSLRRLHLEPEEDNDLDFDSDHEDNNSTESKPIPVLRHACCLSENGESIFISGGQFKQDEDSNNSGTLGVTSQLCRFDIETEKWVILRDFVARYDHTITASNRKIWAFGGLTPEINRSIDVVWYDLDTDAVGSINIIDDPMALSYPTPSAANHAYTPGYQGTILDVSLPGPATPNYPLSITAIDLSTFKKRSIVHSSFVFQDCIWTNIFSRGPAFIVLGRPGNLEDNDQHMTHVFYWDLRDFGFLDPVAQTKPDEFEGTLSYDFLRMFREGTLTDFELFAVQGNERPPLFHDTIDSNIDIKPQQQIQLTQTVSTPTAASTYDHLPNNSLLDRNSPAPSLRAIDGVMGDNDSAVDFSMTSSVHKTTSSQLPTPNNAIGQDNNSTKSTGSSNESFPPSPEPLHKSSSMLRNSTVGNNTTTKDNVPIFTLSRPIRVHSLVLYTRWPHFRRIMVNQMSEFHSRKMYLPEPEQWVRKLVEFMYSDSLEGFSLDDVSGLLVLANLYELPRLRRLCLEHISKNSVTCNNAVIVYWRSYTANESDLQKTAAAYCLRHWGEVVRTEEFQELPRDIMIMLCQEAMSPSAIIQKNTDQEQLELERQHQQQQERRRVERQFYQKQQRQRRRQRNEQDENGRSSRNLSGENRRTGSPAVQGAISRAAQQFSSEMDNSTVNAGIAASAVTVSSSSIGTAGVSATPAVATTVTASPSHVWTSSLPNSSSGDPGDISRDGFSEYQPPSSENGSSLSSSHENDSDNNNDNMGSAEGRPSNASTPRARRQFNLPTSYSRPSYNANGHRWEEILQASRASSATPQSTETREGWDGVYDDLADDMDLM</sequence>
<gene>
    <name evidence="5" type="ORF">SAPINGB_P002071</name>
</gene>
<dbReference type="RefSeq" id="XP_031852682.1">
    <property type="nucleotide sequence ID" value="XM_031996791.1"/>
</dbReference>
<dbReference type="CDD" id="cd18186">
    <property type="entry name" value="BTB_POZ_ZBTB_KLHL-like"/>
    <property type="match status" value="1"/>
</dbReference>
<feature type="compositionally biased region" description="Polar residues" evidence="3">
    <location>
        <begin position="535"/>
        <end position="553"/>
    </location>
</feature>
<dbReference type="GO" id="GO:0005739">
    <property type="term" value="C:mitochondrion"/>
    <property type="evidence" value="ECO:0007669"/>
    <property type="project" value="TreeGrafter"/>
</dbReference>
<dbReference type="PANTHER" id="PTHR43503:SF2">
    <property type="entry name" value="NEGATIVE REGULATOR OF SPORULATION MDS3-RELATED"/>
    <property type="match status" value="1"/>
</dbReference>
<dbReference type="PROSITE" id="PS50097">
    <property type="entry name" value="BTB"/>
    <property type="match status" value="1"/>
</dbReference>
<feature type="region of interest" description="Disordered" evidence="3">
    <location>
        <begin position="718"/>
        <end position="781"/>
    </location>
</feature>
<dbReference type="PANTHER" id="PTHR43503">
    <property type="entry name" value="MCG48959-RELATED"/>
    <property type="match status" value="1"/>
</dbReference>
<name>A0A5E8BHN4_9ASCO</name>
<dbReference type="Pfam" id="PF00651">
    <property type="entry name" value="BTB"/>
    <property type="match status" value="1"/>
</dbReference>
<feature type="domain" description="BTB" evidence="4">
    <location>
        <begin position="553"/>
        <end position="616"/>
    </location>
</feature>
<dbReference type="SMART" id="SM00225">
    <property type="entry name" value="BTB"/>
    <property type="match status" value="1"/>
</dbReference>
<dbReference type="Gene3D" id="2.120.10.80">
    <property type="entry name" value="Kelch-type beta propeller"/>
    <property type="match status" value="2"/>
</dbReference>
<dbReference type="SUPFAM" id="SSF117281">
    <property type="entry name" value="Kelch motif"/>
    <property type="match status" value="1"/>
</dbReference>
<keyword evidence="2" id="KW-0677">Repeat</keyword>
<accession>A0A5E8BHN4</accession>
<organism evidence="5 6">
    <name type="scientific">Magnusiomyces paraingens</name>
    <dbReference type="NCBI Taxonomy" id="2606893"/>
    <lineage>
        <taxon>Eukaryota</taxon>
        <taxon>Fungi</taxon>
        <taxon>Dikarya</taxon>
        <taxon>Ascomycota</taxon>
        <taxon>Saccharomycotina</taxon>
        <taxon>Dipodascomycetes</taxon>
        <taxon>Dipodascales</taxon>
        <taxon>Dipodascaceae</taxon>
        <taxon>Magnusiomyces</taxon>
    </lineage>
</organism>
<feature type="compositionally biased region" description="Polar residues" evidence="3">
    <location>
        <begin position="836"/>
        <end position="848"/>
    </location>
</feature>
<evidence type="ECO:0000256" key="3">
    <source>
        <dbReference type="SAM" id="MobiDB-lite"/>
    </source>
</evidence>
<feature type="compositionally biased region" description="Polar residues" evidence="3">
    <location>
        <begin position="931"/>
        <end position="941"/>
    </location>
</feature>
<dbReference type="GeneID" id="43580891"/>
<feature type="region of interest" description="Disordered" evidence="3">
    <location>
        <begin position="439"/>
        <end position="468"/>
    </location>
</feature>
<evidence type="ECO:0000313" key="6">
    <source>
        <dbReference type="Proteomes" id="UP000398389"/>
    </source>
</evidence>
<dbReference type="SUPFAM" id="SSF54695">
    <property type="entry name" value="POZ domain"/>
    <property type="match status" value="1"/>
</dbReference>
<dbReference type="GO" id="GO:0045454">
    <property type="term" value="P:cell redox homeostasis"/>
    <property type="evidence" value="ECO:0007669"/>
    <property type="project" value="TreeGrafter"/>
</dbReference>
<dbReference type="CDD" id="cd14733">
    <property type="entry name" value="BACK"/>
    <property type="match status" value="1"/>
</dbReference>
<dbReference type="OrthoDB" id="432528at2759"/>
<feature type="region of interest" description="Disordered" evidence="3">
    <location>
        <begin position="833"/>
        <end position="961"/>
    </location>
</feature>
<feature type="compositionally biased region" description="Acidic residues" evidence="3">
    <location>
        <begin position="950"/>
        <end position="961"/>
    </location>
</feature>
<dbReference type="Pfam" id="PF24681">
    <property type="entry name" value="Kelch_KLHDC2_KLHL20_DRC7"/>
    <property type="match status" value="1"/>
</dbReference>
<dbReference type="Proteomes" id="UP000398389">
    <property type="component" value="Unassembled WGS sequence"/>
</dbReference>
<feature type="region of interest" description="Disordered" evidence="3">
    <location>
        <begin position="491"/>
        <end position="554"/>
    </location>
</feature>
<feature type="compositionally biased region" description="Polar residues" evidence="3">
    <location>
        <begin position="439"/>
        <end position="464"/>
    </location>
</feature>
<evidence type="ECO:0000313" key="5">
    <source>
        <dbReference type="EMBL" id="VVT49033.1"/>
    </source>
</evidence>
<dbReference type="AlphaFoldDB" id="A0A5E8BHN4"/>
<feature type="compositionally biased region" description="Low complexity" evidence="3">
    <location>
        <begin position="865"/>
        <end position="889"/>
    </location>
</feature>
<evidence type="ECO:0000256" key="2">
    <source>
        <dbReference type="ARBA" id="ARBA00022737"/>
    </source>
</evidence>
<protein>
    <recommendedName>
        <fullName evidence="4">BTB domain-containing protein</fullName>
    </recommendedName>
</protein>